<evidence type="ECO:0000256" key="1">
    <source>
        <dbReference type="ARBA" id="ARBA00023239"/>
    </source>
</evidence>
<comment type="caution">
    <text evidence="6">The sequence shown here is derived from an EMBL/GenBank/DDBJ whole genome shotgun (WGS) entry which is preliminary data.</text>
</comment>
<accession>A0A4R2SSM8</accession>
<dbReference type="CDD" id="cd22268">
    <property type="entry name" value="DPBB_RlpA-like"/>
    <property type="match status" value="1"/>
</dbReference>
<keyword evidence="7" id="KW-1185">Reference proteome</keyword>
<dbReference type="InterPro" id="IPR034718">
    <property type="entry name" value="RlpA"/>
</dbReference>
<keyword evidence="2 3" id="KW-0961">Cell wall biogenesis/degradation</keyword>
<evidence type="ECO:0000259" key="5">
    <source>
        <dbReference type="Pfam" id="PF03330"/>
    </source>
</evidence>
<dbReference type="HAMAP" id="MF_02071">
    <property type="entry name" value="RlpA"/>
    <property type="match status" value="1"/>
</dbReference>
<dbReference type="EMBL" id="SLYB01000025">
    <property type="protein sequence ID" value="TCP92185.1"/>
    <property type="molecule type" value="Genomic_DNA"/>
</dbReference>
<dbReference type="InterPro" id="IPR009009">
    <property type="entry name" value="RlpA-like_DPBB"/>
</dbReference>
<feature type="signal peptide" evidence="3">
    <location>
        <begin position="1"/>
        <end position="24"/>
    </location>
</feature>
<dbReference type="Proteomes" id="UP000295763">
    <property type="component" value="Unassembled WGS sequence"/>
</dbReference>
<evidence type="ECO:0000313" key="6">
    <source>
        <dbReference type="EMBL" id="TCP92185.1"/>
    </source>
</evidence>
<dbReference type="PANTHER" id="PTHR34183">
    <property type="entry name" value="ENDOLYTIC PEPTIDOGLYCAN TRANSGLYCOSYLASE RLPA"/>
    <property type="match status" value="1"/>
</dbReference>
<dbReference type="Pfam" id="PF03330">
    <property type="entry name" value="DPBB_1"/>
    <property type="match status" value="1"/>
</dbReference>
<dbReference type="SUPFAM" id="SSF110997">
    <property type="entry name" value="Sporulation related repeat"/>
    <property type="match status" value="1"/>
</dbReference>
<dbReference type="GO" id="GO:0071555">
    <property type="term" value="P:cell wall organization"/>
    <property type="evidence" value="ECO:0007669"/>
    <property type="project" value="UniProtKB-KW"/>
</dbReference>
<evidence type="ECO:0000256" key="3">
    <source>
        <dbReference type="HAMAP-Rule" id="MF_02071"/>
    </source>
</evidence>
<dbReference type="AlphaFoldDB" id="A0A4R2SSM8"/>
<evidence type="ECO:0000256" key="4">
    <source>
        <dbReference type="RuleBase" id="RU003495"/>
    </source>
</evidence>
<feature type="domain" description="RlpA-like protein double-psi beta-barrel" evidence="5">
    <location>
        <begin position="72"/>
        <end position="160"/>
    </location>
</feature>
<keyword evidence="6" id="KW-0449">Lipoprotein</keyword>
<dbReference type="SUPFAM" id="SSF50685">
    <property type="entry name" value="Barwin-like endoglucanases"/>
    <property type="match status" value="1"/>
</dbReference>
<organism evidence="6 7">
    <name type="scientific">Cricetibacter osteomyelitidis</name>
    <dbReference type="NCBI Taxonomy" id="1521931"/>
    <lineage>
        <taxon>Bacteria</taxon>
        <taxon>Pseudomonadati</taxon>
        <taxon>Pseudomonadota</taxon>
        <taxon>Gammaproteobacteria</taxon>
        <taxon>Pasteurellales</taxon>
        <taxon>Pasteurellaceae</taxon>
        <taxon>Cricetibacter</taxon>
    </lineage>
</organism>
<dbReference type="OrthoDB" id="9779128at2"/>
<proteinExistence type="inferred from homology"/>
<dbReference type="Gene3D" id="2.40.40.10">
    <property type="entry name" value="RlpA-like domain"/>
    <property type="match status" value="1"/>
</dbReference>
<dbReference type="GO" id="GO:0000270">
    <property type="term" value="P:peptidoglycan metabolic process"/>
    <property type="evidence" value="ECO:0007669"/>
    <property type="project" value="UniProtKB-UniRule"/>
</dbReference>
<protein>
    <recommendedName>
        <fullName evidence="3">Endolytic peptidoglycan transglycosylase RlpA</fullName>
        <ecNumber evidence="3">4.2.2.-</ecNumber>
    </recommendedName>
</protein>
<sequence precursor="true">MKIKQALTLLATLFLATNASLSMATSPETLKNYGIKGAKLVQRPATYKTSSYKVRGVTYTTLTTAKAKEYSKTGAASFYHNKFHGRRTASGEAFNQQGFTAAHKTLPLNSYVLVSNPRNNRKVIVRINDRGPFVTSREIDLSKAAAKELGMVAAGVKKVKMEVLHVERNGEISGAGAASLAKLAKNRQVKENIQIAKKTTDKPNNALTSIKMANISSKQEAEHIIEQLAMKNVNAEINKNGKKYEVLFTKLNGQQDVNHVKSKLNQMGKSQQVRLYTYNQ</sequence>
<reference evidence="6 7" key="1">
    <citation type="submission" date="2019-03" db="EMBL/GenBank/DDBJ databases">
        <title>Genomic Encyclopedia of Type Strains, Phase IV (KMG-IV): sequencing the most valuable type-strain genomes for metagenomic binning, comparative biology and taxonomic classification.</title>
        <authorList>
            <person name="Goeker M."/>
        </authorList>
    </citation>
    <scope>NUCLEOTIDE SEQUENCE [LARGE SCALE GENOMIC DNA]</scope>
    <source>
        <strain evidence="6 7">DSM 28404</strain>
    </source>
</reference>
<dbReference type="InterPro" id="IPR036908">
    <property type="entry name" value="RlpA-like_sf"/>
</dbReference>
<dbReference type="PANTHER" id="PTHR34183:SF1">
    <property type="entry name" value="ENDOLYTIC PEPTIDOGLYCAN TRANSGLYCOSYLASE RLPA"/>
    <property type="match status" value="1"/>
</dbReference>
<dbReference type="GO" id="GO:0008932">
    <property type="term" value="F:lytic endotransglycosylase activity"/>
    <property type="evidence" value="ECO:0007669"/>
    <property type="project" value="UniProtKB-UniRule"/>
</dbReference>
<gene>
    <name evidence="3" type="primary">rlpA</name>
    <name evidence="6" type="ORF">EDC44_12527</name>
</gene>
<evidence type="ECO:0000256" key="2">
    <source>
        <dbReference type="ARBA" id="ARBA00023316"/>
    </source>
</evidence>
<keyword evidence="3" id="KW-0732">Signal</keyword>
<comment type="function">
    <text evidence="3">Lytic transglycosylase with a strong preference for naked glycan strands that lack stem peptides.</text>
</comment>
<dbReference type="GO" id="GO:0042834">
    <property type="term" value="F:peptidoglycan binding"/>
    <property type="evidence" value="ECO:0007669"/>
    <property type="project" value="InterPro"/>
</dbReference>
<feature type="chain" id="PRO_5021055123" description="Endolytic peptidoglycan transglycosylase RlpA" evidence="3">
    <location>
        <begin position="25"/>
        <end position="280"/>
    </location>
</feature>
<keyword evidence="1 3" id="KW-0456">Lyase</keyword>
<dbReference type="GO" id="GO:0009279">
    <property type="term" value="C:cell outer membrane"/>
    <property type="evidence" value="ECO:0007669"/>
    <property type="project" value="TreeGrafter"/>
</dbReference>
<comment type="similarity">
    <text evidence="3 4">Belongs to the RlpA family.</text>
</comment>
<evidence type="ECO:0000313" key="7">
    <source>
        <dbReference type="Proteomes" id="UP000295763"/>
    </source>
</evidence>
<dbReference type="EC" id="4.2.2.-" evidence="3"/>
<dbReference type="InterPro" id="IPR012997">
    <property type="entry name" value="RplA"/>
</dbReference>
<dbReference type="RefSeq" id="WP_131978361.1">
    <property type="nucleotide sequence ID" value="NZ_SLYB01000025.1"/>
</dbReference>
<name>A0A4R2SSM8_9PAST</name>
<dbReference type="InterPro" id="IPR036680">
    <property type="entry name" value="SPOR-like_sf"/>
</dbReference>
<dbReference type="NCBIfam" id="TIGR00413">
    <property type="entry name" value="rlpA"/>
    <property type="match status" value="1"/>
</dbReference>